<dbReference type="STRING" id="479433.Caci_8386"/>
<evidence type="ECO:0000313" key="3">
    <source>
        <dbReference type="Proteomes" id="UP000000851"/>
    </source>
</evidence>
<dbReference type="Pfam" id="PF13480">
    <property type="entry name" value="Acetyltransf_6"/>
    <property type="match status" value="1"/>
</dbReference>
<dbReference type="InParanoid" id="C7PWV2"/>
<feature type="domain" description="N-acetyltransferase" evidence="1">
    <location>
        <begin position="126"/>
        <end position="257"/>
    </location>
</feature>
<dbReference type="GO" id="GO:0016747">
    <property type="term" value="F:acyltransferase activity, transferring groups other than amino-acyl groups"/>
    <property type="evidence" value="ECO:0007669"/>
    <property type="project" value="InterPro"/>
</dbReference>
<dbReference type="InterPro" id="IPR016181">
    <property type="entry name" value="Acyl_CoA_acyltransferase"/>
</dbReference>
<proteinExistence type="predicted"/>
<accession>C7PWV2</accession>
<dbReference type="RefSeq" id="WP_015796934.1">
    <property type="nucleotide sequence ID" value="NC_013131.1"/>
</dbReference>
<dbReference type="eggNOG" id="COG0454">
    <property type="taxonomic scope" value="Bacteria"/>
</dbReference>
<name>C7PWV2_CATAD</name>
<dbReference type="InterPro" id="IPR000182">
    <property type="entry name" value="GNAT_dom"/>
</dbReference>
<dbReference type="SUPFAM" id="SSF55729">
    <property type="entry name" value="Acyl-CoA N-acyltransferases (Nat)"/>
    <property type="match status" value="1"/>
</dbReference>
<dbReference type="PROSITE" id="PS51186">
    <property type="entry name" value="GNAT"/>
    <property type="match status" value="1"/>
</dbReference>
<dbReference type="HOGENOM" id="CLU_1080499_0_0_11"/>
<evidence type="ECO:0000259" key="1">
    <source>
        <dbReference type="PROSITE" id="PS51186"/>
    </source>
</evidence>
<dbReference type="AlphaFoldDB" id="C7PWV2"/>
<organism evidence="2 3">
    <name type="scientific">Catenulispora acidiphila (strain DSM 44928 / JCM 14897 / NBRC 102108 / NRRL B-24433 / ID139908)</name>
    <dbReference type="NCBI Taxonomy" id="479433"/>
    <lineage>
        <taxon>Bacteria</taxon>
        <taxon>Bacillati</taxon>
        <taxon>Actinomycetota</taxon>
        <taxon>Actinomycetes</taxon>
        <taxon>Catenulisporales</taxon>
        <taxon>Catenulisporaceae</taxon>
        <taxon>Catenulispora</taxon>
    </lineage>
</organism>
<dbReference type="Proteomes" id="UP000000851">
    <property type="component" value="Chromosome"/>
</dbReference>
<keyword evidence="3" id="KW-1185">Reference proteome</keyword>
<keyword evidence="2" id="KW-0808">Transferase</keyword>
<protein>
    <submittedName>
        <fullName evidence="2">GCN5-related N-acetyltransferase</fullName>
    </submittedName>
</protein>
<dbReference type="Gene3D" id="3.40.630.30">
    <property type="match status" value="1"/>
</dbReference>
<gene>
    <name evidence="2" type="ordered locus">Caci_8386</name>
</gene>
<reference evidence="2 3" key="1">
    <citation type="journal article" date="2009" name="Stand. Genomic Sci.">
        <title>Complete genome sequence of Catenulispora acidiphila type strain (ID 139908).</title>
        <authorList>
            <person name="Copeland A."/>
            <person name="Lapidus A."/>
            <person name="Glavina Del Rio T."/>
            <person name="Nolan M."/>
            <person name="Lucas S."/>
            <person name="Chen F."/>
            <person name="Tice H."/>
            <person name="Cheng J.F."/>
            <person name="Bruce D."/>
            <person name="Goodwin L."/>
            <person name="Pitluck S."/>
            <person name="Mikhailova N."/>
            <person name="Pati A."/>
            <person name="Ivanova N."/>
            <person name="Mavromatis K."/>
            <person name="Chen A."/>
            <person name="Palaniappan K."/>
            <person name="Chain P."/>
            <person name="Land M."/>
            <person name="Hauser L."/>
            <person name="Chang Y.J."/>
            <person name="Jeffries C.D."/>
            <person name="Chertkov O."/>
            <person name="Brettin T."/>
            <person name="Detter J.C."/>
            <person name="Han C."/>
            <person name="Ali Z."/>
            <person name="Tindall B.J."/>
            <person name="Goker M."/>
            <person name="Bristow J."/>
            <person name="Eisen J.A."/>
            <person name="Markowitz V."/>
            <person name="Hugenholtz P."/>
            <person name="Kyrpides N.C."/>
            <person name="Klenk H.P."/>
        </authorList>
    </citation>
    <scope>NUCLEOTIDE SEQUENCE [LARGE SCALE GENOMIC DNA]</scope>
    <source>
        <strain evidence="3">DSM 44928 / JCM 14897 / NBRC 102108 / NRRL B-24433 / ID139908</strain>
    </source>
</reference>
<dbReference type="SMR" id="C7PWV2"/>
<sequence length="257" mass="27617">MTFLDQSDRTTAAAARLFAEQEADTVVGEDAGMLMVASARPYLRSLFYSSARRLDRAVPPEKAIAAFQSFGTEHGQQLNLWVSVDGDTDLIAAAESAGMQRGIELEDMGIASAPAVPTPGFDVELAEVRDIEEADSFAEVHRALRIEAEQDPETVQHFASHAVLLNPRVHAFVAYLERKPAAAALAFRHEDSAGLFWVATKTSARKRGLGALVSAAAVDGAFRAGAKSATLTATALGAPVYRQLGFERFSGRARYSF</sequence>
<evidence type="ECO:0000313" key="2">
    <source>
        <dbReference type="EMBL" id="ACU77209.1"/>
    </source>
</evidence>
<dbReference type="KEGG" id="cai:Caci_8386"/>
<dbReference type="EMBL" id="CP001700">
    <property type="protein sequence ID" value="ACU77209.1"/>
    <property type="molecule type" value="Genomic_DNA"/>
</dbReference>
<dbReference type="InterPro" id="IPR038740">
    <property type="entry name" value="BioF2-like_GNAT_dom"/>
</dbReference>